<keyword evidence="2" id="KW-0472">Membrane</keyword>
<sequence>MPDLSLCLLPAFLSSTSSSLDSLLERHTQVYTVTYLLNQVEQDELTEAEAKGAAPVQAEVPPAEPVPAPPAAASPALAPQPERAPGSPSPPAGQLGQMVAPQQVSAPDLPLGQAPAPHWPFPSIIVALVFSLTFALICWIYVNDRLIFK</sequence>
<keyword evidence="2" id="KW-1133">Transmembrane helix</keyword>
<dbReference type="Proteomes" id="UP000694906">
    <property type="component" value="Unplaced"/>
</dbReference>
<gene>
    <name evidence="4" type="primary">LOC110346539</name>
</gene>
<dbReference type="GeneID" id="110346539"/>
<proteinExistence type="predicted"/>
<evidence type="ECO:0000313" key="3">
    <source>
        <dbReference type="Proteomes" id="UP000694906"/>
    </source>
</evidence>
<dbReference type="RefSeq" id="XP_021103475.1">
    <property type="nucleotide sequence ID" value="XM_021247816.1"/>
</dbReference>
<feature type="transmembrane region" description="Helical" evidence="2">
    <location>
        <begin position="119"/>
        <end position="142"/>
    </location>
</feature>
<name>A0AAX6S570_HETGA</name>
<keyword evidence="2" id="KW-0812">Transmembrane</keyword>
<evidence type="ECO:0000313" key="4">
    <source>
        <dbReference type="RefSeq" id="XP_021103475.1"/>
    </source>
</evidence>
<reference evidence="4" key="1">
    <citation type="submission" date="2025-08" db="UniProtKB">
        <authorList>
            <consortium name="RefSeq"/>
        </authorList>
    </citation>
    <scope>IDENTIFICATION</scope>
</reference>
<dbReference type="AlphaFoldDB" id="A0AAX6S570"/>
<feature type="region of interest" description="Disordered" evidence="1">
    <location>
        <begin position="46"/>
        <end position="111"/>
    </location>
</feature>
<accession>A0AAX6S570</accession>
<evidence type="ECO:0000256" key="1">
    <source>
        <dbReference type="SAM" id="MobiDB-lite"/>
    </source>
</evidence>
<keyword evidence="3" id="KW-1185">Reference proteome</keyword>
<evidence type="ECO:0000256" key="2">
    <source>
        <dbReference type="SAM" id="Phobius"/>
    </source>
</evidence>
<organism evidence="3 4">
    <name type="scientific">Heterocephalus glaber</name>
    <name type="common">Naked mole rat</name>
    <dbReference type="NCBI Taxonomy" id="10181"/>
    <lineage>
        <taxon>Eukaryota</taxon>
        <taxon>Metazoa</taxon>
        <taxon>Chordata</taxon>
        <taxon>Craniata</taxon>
        <taxon>Vertebrata</taxon>
        <taxon>Euteleostomi</taxon>
        <taxon>Mammalia</taxon>
        <taxon>Eutheria</taxon>
        <taxon>Euarchontoglires</taxon>
        <taxon>Glires</taxon>
        <taxon>Rodentia</taxon>
        <taxon>Hystricomorpha</taxon>
        <taxon>Bathyergidae</taxon>
        <taxon>Heterocephalus</taxon>
    </lineage>
</organism>
<feature type="compositionally biased region" description="Pro residues" evidence="1">
    <location>
        <begin position="62"/>
        <end position="72"/>
    </location>
</feature>
<protein>
    <submittedName>
        <fullName evidence="4">Predicted GPI-anchored protein 58</fullName>
    </submittedName>
</protein>